<dbReference type="InterPro" id="IPR004380">
    <property type="entry name" value="Asp_race"/>
</dbReference>
<dbReference type="Pfam" id="PF01177">
    <property type="entry name" value="Asp_Glu_race"/>
    <property type="match status" value="1"/>
</dbReference>
<dbReference type="Gene3D" id="3.40.50.1860">
    <property type="match status" value="2"/>
</dbReference>
<comment type="similarity">
    <text evidence="1">Belongs to the aspartate/glutamate racemases family.</text>
</comment>
<evidence type="ECO:0000313" key="3">
    <source>
        <dbReference type="EMBL" id="QES88794.1"/>
    </source>
</evidence>
<dbReference type="GO" id="GO:0047661">
    <property type="term" value="F:amino-acid racemase activity"/>
    <property type="evidence" value="ECO:0007669"/>
    <property type="project" value="InterPro"/>
</dbReference>
<keyword evidence="2 3" id="KW-0413">Isomerase</keyword>
<dbReference type="NCBIfam" id="TIGR00035">
    <property type="entry name" value="asp_race"/>
    <property type="match status" value="1"/>
</dbReference>
<reference evidence="3 4" key="1">
    <citation type="submission" date="2019-09" db="EMBL/GenBank/DDBJ databases">
        <title>Complete genome sequence of Arachidicoccus sp. B3-10 isolated from apple orchard soil.</title>
        <authorList>
            <person name="Kim H.S."/>
            <person name="Han K.-I."/>
            <person name="Suh M.K."/>
            <person name="Lee K.C."/>
            <person name="Eom M.K."/>
            <person name="Kim J.-S."/>
            <person name="Kang S.W."/>
            <person name="Sin Y."/>
            <person name="Lee J.-S."/>
        </authorList>
    </citation>
    <scope>NUCLEOTIDE SEQUENCE [LARGE SCALE GENOMIC DNA]</scope>
    <source>
        <strain evidence="3 4">B3-10</strain>
    </source>
</reference>
<dbReference type="AlphaFoldDB" id="A0A5P2FZ19"/>
<name>A0A5P2FZ19_9BACT</name>
<protein>
    <submittedName>
        <fullName evidence="3">Amino acid racemase</fullName>
        <ecNumber evidence="3">5.1.1.-</ecNumber>
    </submittedName>
</protein>
<dbReference type="SUPFAM" id="SSF53681">
    <property type="entry name" value="Aspartate/glutamate racemase"/>
    <property type="match status" value="2"/>
</dbReference>
<evidence type="ECO:0000256" key="1">
    <source>
        <dbReference type="ARBA" id="ARBA00007847"/>
    </source>
</evidence>
<gene>
    <name evidence="3" type="ORF">E0W69_009060</name>
</gene>
<accession>A0A5P2FZ19</accession>
<dbReference type="PANTHER" id="PTHR21198:SF7">
    <property type="entry name" value="ASPARTATE-GLUTAMATE RACEMASE FAMILY"/>
    <property type="match status" value="1"/>
</dbReference>
<dbReference type="KEGG" id="arac:E0W69_009060"/>
<evidence type="ECO:0000313" key="4">
    <source>
        <dbReference type="Proteomes" id="UP000292424"/>
    </source>
</evidence>
<evidence type="ECO:0000256" key="2">
    <source>
        <dbReference type="ARBA" id="ARBA00023235"/>
    </source>
</evidence>
<dbReference type="Proteomes" id="UP000292424">
    <property type="component" value="Chromosome"/>
</dbReference>
<proteinExistence type="inferred from homology"/>
<dbReference type="EC" id="5.1.1.-" evidence="3"/>
<dbReference type="InterPro" id="IPR015942">
    <property type="entry name" value="Asp/Glu/hydantoin_racemase"/>
</dbReference>
<organism evidence="3 4">
    <name type="scientific">Rhizosphaericola mali</name>
    <dbReference type="NCBI Taxonomy" id="2545455"/>
    <lineage>
        <taxon>Bacteria</taxon>
        <taxon>Pseudomonadati</taxon>
        <taxon>Bacteroidota</taxon>
        <taxon>Chitinophagia</taxon>
        <taxon>Chitinophagales</taxon>
        <taxon>Chitinophagaceae</taxon>
        <taxon>Rhizosphaericola</taxon>
    </lineage>
</organism>
<dbReference type="PANTHER" id="PTHR21198">
    <property type="entry name" value="GLUTAMATE RACEMASE"/>
    <property type="match status" value="1"/>
</dbReference>
<keyword evidence="4" id="KW-1185">Reference proteome</keyword>
<dbReference type="OrthoDB" id="9803739at2"/>
<dbReference type="InterPro" id="IPR001920">
    <property type="entry name" value="Asp/Glu_race"/>
</dbReference>
<sequence length="241" mass="26621">MRIVLLWNGYLKKMKTIGIVGGISPESTSVYYKELNNGIRIRTQQQHQAKMIIFSVDGGEIWQFRQKGDWSSQGKIIANAALALQKAGADFILLAGNTLHLVANFLESVINIPFLHIIDITAISIKKAGIKIIGLTGTSITMSERFYIERLSQHGIKAIVPNKDDQATMDRIIYKELIQGVVSTESKVAYTKIINNLVLSGAEGVILGCTELTLFKPLDCSTILFDTTLIHIEAAINYALE</sequence>
<dbReference type="EMBL" id="CP044016">
    <property type="protein sequence ID" value="QES88794.1"/>
    <property type="molecule type" value="Genomic_DNA"/>
</dbReference>